<dbReference type="InterPro" id="IPR052016">
    <property type="entry name" value="Bact_Sigma-Reg"/>
</dbReference>
<keyword evidence="1" id="KW-0378">Hydrolase</keyword>
<reference evidence="4 5" key="2">
    <citation type="journal article" date="2016" name="Microb. Ecol.">
        <title>Genome Characteristics of a Novel Type I Methanotroph (Sn10-6) Isolated from a Flooded Indian Rice Field.</title>
        <authorList>
            <person name="Rahalkar M.C."/>
            <person name="Pandit P.S."/>
            <person name="Dhakephalkar P.K."/>
            <person name="Pore S."/>
            <person name="Arora P."/>
            <person name="Kapse N."/>
        </authorList>
    </citation>
    <scope>NUCLEOTIDE SEQUENCE [LARGE SCALE GENOMIC DNA]</scope>
    <source>
        <strain evidence="4 5">Sn10-6</strain>
    </source>
</reference>
<dbReference type="Gene3D" id="3.10.580.10">
    <property type="entry name" value="CBS-domain"/>
    <property type="match status" value="1"/>
</dbReference>
<keyword evidence="2" id="KW-0129">CBS domain</keyword>
<reference evidence="5" key="1">
    <citation type="submission" date="2015-03" db="EMBL/GenBank/DDBJ databases">
        <title>Draft genome sequence of a novel methanotroph (Sn10-6) isolated from flooded ricefield rhizosphere in India.</title>
        <authorList>
            <person name="Pandit P.S."/>
            <person name="Pore S.D."/>
            <person name="Arora P."/>
            <person name="Kapse N.G."/>
            <person name="Dhakephalkar P.K."/>
            <person name="Rahalkar M.C."/>
        </authorList>
    </citation>
    <scope>NUCLEOTIDE SEQUENCE [LARGE SCALE GENOMIC DNA]</scope>
    <source>
        <strain evidence="5">Sn10-6</strain>
    </source>
</reference>
<evidence type="ECO:0000313" key="4">
    <source>
        <dbReference type="EMBL" id="KJV05566.1"/>
    </source>
</evidence>
<dbReference type="OrthoDB" id="9802500at2"/>
<dbReference type="Proteomes" id="UP000033684">
    <property type="component" value="Unassembled WGS sequence"/>
</dbReference>
<dbReference type="Gene3D" id="3.60.40.10">
    <property type="entry name" value="PPM-type phosphatase domain"/>
    <property type="match status" value="1"/>
</dbReference>
<dbReference type="SUPFAM" id="SSF81606">
    <property type="entry name" value="PP2C-like"/>
    <property type="match status" value="1"/>
</dbReference>
<protein>
    <recommendedName>
        <fullName evidence="3">CBS domain-containing protein</fullName>
    </recommendedName>
</protein>
<dbReference type="SMART" id="SM00331">
    <property type="entry name" value="PP2C_SIG"/>
    <property type="match status" value="1"/>
</dbReference>
<keyword evidence="5" id="KW-1185">Reference proteome</keyword>
<dbReference type="InterPro" id="IPR000644">
    <property type="entry name" value="CBS_dom"/>
</dbReference>
<dbReference type="RefSeq" id="WP_045780175.1">
    <property type="nucleotide sequence ID" value="NZ_LAJX01000206.1"/>
</dbReference>
<dbReference type="PROSITE" id="PS51371">
    <property type="entry name" value="CBS"/>
    <property type="match status" value="1"/>
</dbReference>
<accession>A0A0F3IFQ3</accession>
<dbReference type="SUPFAM" id="SSF54631">
    <property type="entry name" value="CBS-domain pair"/>
    <property type="match status" value="1"/>
</dbReference>
<dbReference type="Pfam" id="PF07228">
    <property type="entry name" value="SpoIIE"/>
    <property type="match status" value="1"/>
</dbReference>
<evidence type="ECO:0000259" key="3">
    <source>
        <dbReference type="PROSITE" id="PS51371"/>
    </source>
</evidence>
<organism evidence="4 5">
    <name type="scientific">Methylocucumis oryzae</name>
    <dbReference type="NCBI Taxonomy" id="1632867"/>
    <lineage>
        <taxon>Bacteria</taxon>
        <taxon>Pseudomonadati</taxon>
        <taxon>Pseudomonadota</taxon>
        <taxon>Gammaproteobacteria</taxon>
        <taxon>Methylococcales</taxon>
        <taxon>Methylococcaceae</taxon>
        <taxon>Methylocucumis</taxon>
    </lineage>
</organism>
<dbReference type="InterPro" id="IPR001932">
    <property type="entry name" value="PPM-type_phosphatase-like_dom"/>
</dbReference>
<dbReference type="PANTHER" id="PTHR43156:SF2">
    <property type="entry name" value="STAGE II SPORULATION PROTEIN E"/>
    <property type="match status" value="1"/>
</dbReference>
<dbReference type="EMBL" id="LAJX01000206">
    <property type="protein sequence ID" value="KJV05566.1"/>
    <property type="molecule type" value="Genomic_DNA"/>
</dbReference>
<proteinExistence type="predicted"/>
<evidence type="ECO:0000256" key="1">
    <source>
        <dbReference type="ARBA" id="ARBA00022801"/>
    </source>
</evidence>
<evidence type="ECO:0000313" key="5">
    <source>
        <dbReference type="Proteomes" id="UP000033684"/>
    </source>
</evidence>
<dbReference type="PANTHER" id="PTHR43156">
    <property type="entry name" value="STAGE II SPORULATION PROTEIN E-RELATED"/>
    <property type="match status" value="1"/>
</dbReference>
<dbReference type="Pfam" id="PF00571">
    <property type="entry name" value="CBS"/>
    <property type="match status" value="1"/>
</dbReference>
<dbReference type="InterPro" id="IPR036457">
    <property type="entry name" value="PPM-type-like_dom_sf"/>
</dbReference>
<dbReference type="GO" id="GO:0016791">
    <property type="term" value="F:phosphatase activity"/>
    <property type="evidence" value="ECO:0007669"/>
    <property type="project" value="TreeGrafter"/>
</dbReference>
<name>A0A0F3IFQ3_9GAMM</name>
<dbReference type="InterPro" id="IPR046342">
    <property type="entry name" value="CBS_dom_sf"/>
</dbReference>
<sequence>MHTITASEFQVPCIRDLTYSVTPITLHEPVLNVLERFQSQADLVALPVMDHQDSYFGIISRRNYLNLMTRAFARELYSRKKIDELLAGNADIFASPMIVDANDRIDQVIVEFLHRDPSIKHEALPVLSERNVLGVVKIADMMQKLSESQGQLIQTMQRLSARLNQEVAHAAALQRNLLRPAEIQLPGLHGLATLITSSEIGGDFYDYYLVDKRWAVILIGDVSGHGIAAGTIVYAAKAGVNVLEQEKQREPKKILSRLSHIIYNTAHQNLLMTMFALCIDTRTGELRYANAGHQFAYLYRAMLGQLDCLEIGGLPLGKSPDADYEQALTEIDLGDKLFLYTDSIVEEENANGECFGYDRLETFLLAHGEADANTINASLLHTLTAFLGRSQFDDDMTLCCLEHYERTFDLTPTDNATDAHNPFLEHTYIQDSIYRANPISLSPTLNRQDLIFLAEQNFSDLIPSLAQQGIRRVLRSHTSLHQHFGWQHLLAQHQNA</sequence>
<gene>
    <name evidence="4" type="ORF">VZ94_17290</name>
</gene>
<dbReference type="AlphaFoldDB" id="A0A0F3IFQ3"/>
<feature type="domain" description="CBS" evidence="3">
    <location>
        <begin position="17"/>
        <end position="76"/>
    </location>
</feature>
<comment type="caution">
    <text evidence="4">The sequence shown here is derived from an EMBL/GenBank/DDBJ whole genome shotgun (WGS) entry which is preliminary data.</text>
</comment>
<evidence type="ECO:0000256" key="2">
    <source>
        <dbReference type="PROSITE-ProRule" id="PRU00703"/>
    </source>
</evidence>